<feature type="signal peptide" evidence="2">
    <location>
        <begin position="1"/>
        <end position="18"/>
    </location>
</feature>
<dbReference type="OMA" id="CRSCCNG"/>
<protein>
    <submittedName>
        <fullName evidence="3">Uncharacterized protein</fullName>
    </submittedName>
</protein>
<keyword evidence="1 2" id="KW-0732">Signal</keyword>
<evidence type="ECO:0000256" key="1">
    <source>
        <dbReference type="ARBA" id="ARBA00022729"/>
    </source>
</evidence>
<dbReference type="AlphaFoldDB" id="A0A7R8UC36"/>
<proteinExistence type="predicted"/>
<dbReference type="OrthoDB" id="6415465at2759"/>
<evidence type="ECO:0000256" key="2">
    <source>
        <dbReference type="SAM" id="SignalP"/>
    </source>
</evidence>
<keyword evidence="4" id="KW-1185">Reference proteome</keyword>
<feature type="chain" id="PRO_5031543625" evidence="2">
    <location>
        <begin position="19"/>
        <end position="161"/>
    </location>
</feature>
<dbReference type="CDD" id="cd00117">
    <property type="entry name" value="TFP"/>
    <property type="match status" value="1"/>
</dbReference>
<accession>A0A7R8UC36</accession>
<evidence type="ECO:0000313" key="4">
    <source>
        <dbReference type="Proteomes" id="UP000594454"/>
    </source>
</evidence>
<dbReference type="InterPro" id="IPR051110">
    <property type="entry name" value="Ly-6/neurotoxin-like_GPI-ap"/>
</dbReference>
<sequence length="161" mass="17876">MILFSFLANLLLLPSVFCQSLINTVHKTPAAEVKINDLWCYTCETMEDGEACVDFLSNRSSLAKQCKADEYICMVKRFSYTTSTENSTSSPKMWSLERKCAVNCESGCIIIGERTKLYACTSCCNKSLCNTGTGSAASLLNSLNINILNSLFLVPILRYLF</sequence>
<name>A0A7R8UC36_HERIL</name>
<dbReference type="PANTHER" id="PTHR16983">
    <property type="entry name" value="UPAR/LY6 DOMAIN-CONTAINING PROTEIN"/>
    <property type="match status" value="1"/>
</dbReference>
<dbReference type="Proteomes" id="UP000594454">
    <property type="component" value="Chromosome 1"/>
</dbReference>
<reference evidence="3 4" key="1">
    <citation type="submission" date="2020-11" db="EMBL/GenBank/DDBJ databases">
        <authorList>
            <person name="Wallbank WR R."/>
            <person name="Pardo Diaz C."/>
            <person name="Kozak K."/>
            <person name="Martin S."/>
            <person name="Jiggins C."/>
            <person name="Moest M."/>
            <person name="Warren A I."/>
            <person name="Generalovic N T."/>
            <person name="Byers J.R.P. K."/>
            <person name="Montejo-Kovacevich G."/>
            <person name="Yen C E."/>
        </authorList>
    </citation>
    <scope>NUCLEOTIDE SEQUENCE [LARGE SCALE GENOMIC DNA]</scope>
</reference>
<dbReference type="SUPFAM" id="SSF57302">
    <property type="entry name" value="Snake toxin-like"/>
    <property type="match status" value="1"/>
</dbReference>
<organism evidence="3 4">
    <name type="scientific">Hermetia illucens</name>
    <name type="common">Black soldier fly</name>
    <dbReference type="NCBI Taxonomy" id="343691"/>
    <lineage>
        <taxon>Eukaryota</taxon>
        <taxon>Metazoa</taxon>
        <taxon>Ecdysozoa</taxon>
        <taxon>Arthropoda</taxon>
        <taxon>Hexapoda</taxon>
        <taxon>Insecta</taxon>
        <taxon>Pterygota</taxon>
        <taxon>Neoptera</taxon>
        <taxon>Endopterygota</taxon>
        <taxon>Diptera</taxon>
        <taxon>Brachycera</taxon>
        <taxon>Stratiomyomorpha</taxon>
        <taxon>Stratiomyidae</taxon>
        <taxon>Hermetiinae</taxon>
        <taxon>Hermetia</taxon>
    </lineage>
</organism>
<dbReference type="InterPro" id="IPR045860">
    <property type="entry name" value="Snake_toxin-like_sf"/>
</dbReference>
<gene>
    <name evidence="3" type="ORF">HERILL_LOCUS562</name>
</gene>
<dbReference type="FunCoup" id="A0A7R8UC36">
    <property type="interactions" value="16"/>
</dbReference>
<dbReference type="InParanoid" id="A0A7R8UC36"/>
<dbReference type="EMBL" id="LR899009">
    <property type="protein sequence ID" value="CAD7077194.1"/>
    <property type="molecule type" value="Genomic_DNA"/>
</dbReference>
<evidence type="ECO:0000313" key="3">
    <source>
        <dbReference type="EMBL" id="CAD7077194.1"/>
    </source>
</evidence>
<dbReference type="PANTHER" id="PTHR16983:SF10">
    <property type="entry name" value="PROTEIN QUIVER"/>
    <property type="match status" value="1"/>
</dbReference>